<dbReference type="AlphaFoldDB" id="A0AAU8ANE8"/>
<dbReference type="EMBL" id="CP123385">
    <property type="protein sequence ID" value="XCC96540.1"/>
    <property type="molecule type" value="Genomic_DNA"/>
</dbReference>
<dbReference type="RefSeq" id="WP_353475423.1">
    <property type="nucleotide sequence ID" value="NZ_CP123385.1"/>
</dbReference>
<proteinExistence type="predicted"/>
<name>A0AAU8ANE8_9RHOB</name>
<protein>
    <submittedName>
        <fullName evidence="1">Uncharacterized protein</fullName>
    </submittedName>
</protein>
<reference evidence="1" key="1">
    <citation type="submission" date="2023-02" db="EMBL/GenBank/DDBJ databases">
        <title>Description and genomic characterization of Salipiger bruguierae sp. nov., isolated from the sediment of mangrove plant Bruguiera sexangula.</title>
        <authorList>
            <person name="Long M."/>
        </authorList>
    </citation>
    <scope>NUCLEOTIDE SEQUENCE</scope>
    <source>
        <strain evidence="1">H15</strain>
    </source>
</reference>
<sequence>MHYGDTRPEILRFDPFNAIGNSPHMICLTSDGLRHSVGDAFHKAGLTLGTSIETDAPFLAESPATLECVTLSVTEPARPGD</sequence>
<organism evidence="1">
    <name type="scientific">Alloyangia sp. H15</name>
    <dbReference type="NCBI Taxonomy" id="3029062"/>
    <lineage>
        <taxon>Bacteria</taxon>
        <taxon>Pseudomonadati</taxon>
        <taxon>Pseudomonadota</taxon>
        <taxon>Alphaproteobacteria</taxon>
        <taxon>Rhodobacterales</taxon>
        <taxon>Roseobacteraceae</taxon>
        <taxon>Alloyangia</taxon>
    </lineage>
</organism>
<gene>
    <name evidence="1" type="ORF">PVT71_17875</name>
</gene>
<dbReference type="Gene3D" id="2.30.110.10">
    <property type="entry name" value="Electron Transport, Fmn-binding Protein, Chain A"/>
    <property type="match status" value="1"/>
</dbReference>
<dbReference type="InterPro" id="IPR012349">
    <property type="entry name" value="Split_barrel_FMN-bd"/>
</dbReference>
<accession>A0AAU8ANE8</accession>
<evidence type="ECO:0000313" key="1">
    <source>
        <dbReference type="EMBL" id="XCC96540.1"/>
    </source>
</evidence>
<dbReference type="SUPFAM" id="SSF50475">
    <property type="entry name" value="FMN-binding split barrel"/>
    <property type="match status" value="1"/>
</dbReference>